<dbReference type="NCBIfam" id="NF038126">
    <property type="entry name" value="PEP_CTERM_FxDxF"/>
    <property type="match status" value="1"/>
</dbReference>
<evidence type="ECO:0000313" key="4">
    <source>
        <dbReference type="Proteomes" id="UP001595665"/>
    </source>
</evidence>
<name>A0ABV7PJW0_9BURK</name>
<feature type="signal peptide" evidence="1">
    <location>
        <begin position="1"/>
        <end position="22"/>
    </location>
</feature>
<accession>A0ABV7PJW0</accession>
<dbReference type="Pfam" id="PF07589">
    <property type="entry name" value="PEP-CTERM"/>
    <property type="match status" value="1"/>
</dbReference>
<dbReference type="EMBL" id="JBHRVV010000001">
    <property type="protein sequence ID" value="MFC3458443.1"/>
    <property type="molecule type" value="Genomic_DNA"/>
</dbReference>
<dbReference type="RefSeq" id="WP_312547290.1">
    <property type="nucleotide sequence ID" value="NZ_JBHRVV010000001.1"/>
</dbReference>
<dbReference type="Proteomes" id="UP001595665">
    <property type="component" value="Unassembled WGS sequence"/>
</dbReference>
<protein>
    <submittedName>
        <fullName evidence="3">FxDxF family PEP-CTERM protein</fullName>
    </submittedName>
</protein>
<evidence type="ECO:0000256" key="1">
    <source>
        <dbReference type="SAM" id="SignalP"/>
    </source>
</evidence>
<keyword evidence="4" id="KW-1185">Reference proteome</keyword>
<keyword evidence="1" id="KW-0732">Signal</keyword>
<comment type="caution">
    <text evidence="3">The sequence shown here is derived from an EMBL/GenBank/DDBJ whole genome shotgun (WGS) entry which is preliminary data.</text>
</comment>
<evidence type="ECO:0000313" key="3">
    <source>
        <dbReference type="EMBL" id="MFC3458443.1"/>
    </source>
</evidence>
<feature type="domain" description="Ice-binding protein C-terminal" evidence="2">
    <location>
        <begin position="146"/>
        <end position="170"/>
    </location>
</feature>
<reference evidence="4" key="1">
    <citation type="journal article" date="2019" name="Int. J. Syst. Evol. Microbiol.">
        <title>The Global Catalogue of Microorganisms (GCM) 10K type strain sequencing project: providing services to taxonomists for standard genome sequencing and annotation.</title>
        <authorList>
            <consortium name="The Broad Institute Genomics Platform"/>
            <consortium name="The Broad Institute Genome Sequencing Center for Infectious Disease"/>
            <person name="Wu L."/>
            <person name="Ma J."/>
        </authorList>
    </citation>
    <scope>NUCLEOTIDE SEQUENCE [LARGE SCALE GENOMIC DNA]</scope>
    <source>
        <strain evidence="4">CCM 7480</strain>
    </source>
</reference>
<feature type="chain" id="PRO_5045887946" evidence="1">
    <location>
        <begin position="23"/>
        <end position="181"/>
    </location>
</feature>
<dbReference type="NCBIfam" id="TIGR02595">
    <property type="entry name" value="PEP_CTERM"/>
    <property type="match status" value="1"/>
</dbReference>
<evidence type="ECO:0000259" key="2">
    <source>
        <dbReference type="Pfam" id="PF07589"/>
    </source>
</evidence>
<organism evidence="3 4">
    <name type="scientific">Massilia haematophila</name>
    <dbReference type="NCBI Taxonomy" id="457923"/>
    <lineage>
        <taxon>Bacteria</taxon>
        <taxon>Pseudomonadati</taxon>
        <taxon>Pseudomonadota</taxon>
        <taxon>Betaproteobacteria</taxon>
        <taxon>Burkholderiales</taxon>
        <taxon>Oxalobacteraceae</taxon>
        <taxon>Telluria group</taxon>
        <taxon>Massilia</taxon>
    </lineage>
</organism>
<dbReference type="InterPro" id="IPR013424">
    <property type="entry name" value="Ice-binding_C"/>
</dbReference>
<sequence>MKSTKQLLTAIALAAAAVTASAADYELTTNLNLVNTKNFGNAFNGTEYYGKTFLDTYNFEFLSQSDLDAVVTSIATRNIFDLNITSFDLYNSAGLVLNGSQENSGGLDLWLLSGLALDGGKYSLKVGGSILGTAGGSYGGNINVSPVPEPETYAMLGIGLAVIGYAGRRRKARPPAGQAPA</sequence>
<proteinExistence type="predicted"/>
<gene>
    <name evidence="3" type="ORF">ACFOPH_09315</name>
</gene>